<keyword evidence="2" id="KW-1185">Reference proteome</keyword>
<protein>
    <submittedName>
        <fullName evidence="1">Uncharacterized protein</fullName>
    </submittedName>
</protein>
<dbReference type="AlphaFoldDB" id="A0AAN8ZUP4"/>
<proteinExistence type="predicted"/>
<feature type="non-terminal residue" evidence="1">
    <location>
        <position position="79"/>
    </location>
</feature>
<name>A0AAN8ZUP4_HALRR</name>
<dbReference type="EMBL" id="JAXCGZ010021329">
    <property type="protein sequence ID" value="KAK7054564.1"/>
    <property type="molecule type" value="Genomic_DNA"/>
</dbReference>
<sequence length="79" mass="9052">MEMTVPGVRSTEIDTASFMATVNRRREMETLQITGIRLFRIKTWLDIRIFGNEAPCTEVACARSEIGEREMVEMDIGIQ</sequence>
<gene>
    <name evidence="1" type="ORF">SK128_024593</name>
</gene>
<evidence type="ECO:0000313" key="1">
    <source>
        <dbReference type="EMBL" id="KAK7054564.1"/>
    </source>
</evidence>
<accession>A0AAN8ZUP4</accession>
<reference evidence="1 2" key="1">
    <citation type="submission" date="2023-11" db="EMBL/GenBank/DDBJ databases">
        <title>Halocaridina rubra genome assembly.</title>
        <authorList>
            <person name="Smith C."/>
        </authorList>
    </citation>
    <scope>NUCLEOTIDE SEQUENCE [LARGE SCALE GENOMIC DNA]</scope>
    <source>
        <strain evidence="1">EP-1</strain>
        <tissue evidence="1">Whole</tissue>
    </source>
</reference>
<organism evidence="1 2">
    <name type="scientific">Halocaridina rubra</name>
    <name type="common">Hawaiian red shrimp</name>
    <dbReference type="NCBI Taxonomy" id="373956"/>
    <lineage>
        <taxon>Eukaryota</taxon>
        <taxon>Metazoa</taxon>
        <taxon>Ecdysozoa</taxon>
        <taxon>Arthropoda</taxon>
        <taxon>Crustacea</taxon>
        <taxon>Multicrustacea</taxon>
        <taxon>Malacostraca</taxon>
        <taxon>Eumalacostraca</taxon>
        <taxon>Eucarida</taxon>
        <taxon>Decapoda</taxon>
        <taxon>Pleocyemata</taxon>
        <taxon>Caridea</taxon>
        <taxon>Atyoidea</taxon>
        <taxon>Atyidae</taxon>
        <taxon>Halocaridina</taxon>
    </lineage>
</organism>
<evidence type="ECO:0000313" key="2">
    <source>
        <dbReference type="Proteomes" id="UP001381693"/>
    </source>
</evidence>
<dbReference type="Proteomes" id="UP001381693">
    <property type="component" value="Unassembled WGS sequence"/>
</dbReference>
<comment type="caution">
    <text evidence="1">The sequence shown here is derived from an EMBL/GenBank/DDBJ whole genome shotgun (WGS) entry which is preliminary data.</text>
</comment>